<dbReference type="EMBL" id="JBHFEH010000003">
    <property type="protein sequence ID" value="KAL2057940.1"/>
    <property type="molecule type" value="Genomic_DNA"/>
</dbReference>
<proteinExistence type="predicted"/>
<gene>
    <name evidence="1" type="ORF">ABVK25_001557</name>
</gene>
<comment type="caution">
    <text evidence="1">The sequence shown here is derived from an EMBL/GenBank/DDBJ whole genome shotgun (WGS) entry which is preliminary data.</text>
</comment>
<keyword evidence="2" id="KW-1185">Reference proteome</keyword>
<accession>A0ABR4BJN8</accession>
<name>A0ABR4BJN8_9LECA</name>
<evidence type="ECO:0000313" key="1">
    <source>
        <dbReference type="EMBL" id="KAL2057940.1"/>
    </source>
</evidence>
<reference evidence="1 2" key="1">
    <citation type="submission" date="2024-09" db="EMBL/GenBank/DDBJ databases">
        <title>Rethinking Asexuality: The Enigmatic Case of Functional Sexual Genes in Lepraria (Stereocaulaceae).</title>
        <authorList>
            <person name="Doellman M."/>
            <person name="Sun Y."/>
            <person name="Barcenas-Pena A."/>
            <person name="Lumbsch H.T."/>
            <person name="Grewe F."/>
        </authorList>
    </citation>
    <scope>NUCLEOTIDE SEQUENCE [LARGE SCALE GENOMIC DNA]</scope>
    <source>
        <strain evidence="1 2">Grewe 0041</strain>
    </source>
</reference>
<sequence length="85" mass="9865">MARQYEDAFEKKAMGQWKTMFRRVMKPRGQWVPKTYGGIGFKKIIATEELAGDFGRLASEKKLWAAEKGVVFALTKYLLELAYQR</sequence>
<evidence type="ECO:0000313" key="2">
    <source>
        <dbReference type="Proteomes" id="UP001590951"/>
    </source>
</evidence>
<dbReference type="Proteomes" id="UP001590951">
    <property type="component" value="Unassembled WGS sequence"/>
</dbReference>
<organism evidence="1 2">
    <name type="scientific">Lepraria finkii</name>
    <dbReference type="NCBI Taxonomy" id="1340010"/>
    <lineage>
        <taxon>Eukaryota</taxon>
        <taxon>Fungi</taxon>
        <taxon>Dikarya</taxon>
        <taxon>Ascomycota</taxon>
        <taxon>Pezizomycotina</taxon>
        <taxon>Lecanoromycetes</taxon>
        <taxon>OSLEUM clade</taxon>
        <taxon>Lecanoromycetidae</taxon>
        <taxon>Lecanorales</taxon>
        <taxon>Lecanorineae</taxon>
        <taxon>Stereocaulaceae</taxon>
        <taxon>Lepraria</taxon>
    </lineage>
</organism>
<protein>
    <submittedName>
        <fullName evidence="1">Uncharacterized protein</fullName>
    </submittedName>
</protein>